<accession>A0A3G5FGV2</accession>
<dbReference type="InterPro" id="IPR032834">
    <property type="entry name" value="NatK-like_C"/>
</dbReference>
<dbReference type="Gene3D" id="3.30.565.10">
    <property type="entry name" value="Histidine kinase-like ATPase, C-terminal domain"/>
    <property type="match status" value="1"/>
</dbReference>
<dbReference type="PANTHER" id="PTHR40448:SF1">
    <property type="entry name" value="TWO-COMPONENT SENSOR HISTIDINE KINASE"/>
    <property type="match status" value="1"/>
</dbReference>
<organism evidence="3 4">
    <name type="scientific">Tetragenococcus halophilus</name>
    <name type="common">Pediococcus halophilus</name>
    <dbReference type="NCBI Taxonomy" id="51669"/>
    <lineage>
        <taxon>Bacteria</taxon>
        <taxon>Bacillati</taxon>
        <taxon>Bacillota</taxon>
        <taxon>Bacilli</taxon>
        <taxon>Lactobacillales</taxon>
        <taxon>Enterococcaceae</taxon>
        <taxon>Tetragenococcus</taxon>
    </lineage>
</organism>
<evidence type="ECO:0000313" key="4">
    <source>
        <dbReference type="Proteomes" id="UP000280475"/>
    </source>
</evidence>
<sequence length="326" mass="37607">MFQVLVNNLYVRFMFSIGFYVIGSFIINKTINRYLINSQLAISVAGVMASLTFLIYFIIIAVESFTFDSKQVEQANAIFIILYGLFAVLLSLGLFYVINKFYQTRNREHQMEYLIQYAQEVERNYNELRKFRHDYKNMLLSLDSYITEGNLEALREYFFENIKDTDTIFDQRTLNISQLSNLYSLDLKGVIVSKLLLAIEKSIDVTVEIPEKLKVNYSRPLVLVRMMGIILDNAVEAAEKSEKGYIRLAILKKENKVSMITLNSFNEELPKLYQLKQPGFSTKGNSRGIGLNSLDDMIAREQNVLLDTQVIQDGFQQMLTVTVEGE</sequence>
<protein>
    <submittedName>
        <fullName evidence="3">GHKL domain-containing protein</fullName>
    </submittedName>
</protein>
<keyword evidence="1" id="KW-0812">Transmembrane</keyword>
<dbReference type="GO" id="GO:0042802">
    <property type="term" value="F:identical protein binding"/>
    <property type="evidence" value="ECO:0007669"/>
    <property type="project" value="TreeGrafter"/>
</dbReference>
<dbReference type="AlphaFoldDB" id="A0A3G5FGV2"/>
<dbReference type="Proteomes" id="UP000280475">
    <property type="component" value="Chromosome"/>
</dbReference>
<reference evidence="3 4" key="1">
    <citation type="journal article" date="2012" name="Int. J. Syst. Evol. Microbiol.">
        <title>Characterization of Tetragenococcus strains from sugar thick juice reveals a novel species, Tetragenococcus osmophilus sp. nov., and divides Tetragenococcus halophilus into two subspecies, T. halophilus subsp. halophilus subsp. nov. and T. halophilus subsp. flandriensis subsp. nov.</title>
        <authorList>
            <person name="Juste A."/>
            <person name="Van Trappen S."/>
            <person name="Verreth C."/>
            <person name="Cleenwerck I."/>
            <person name="De Vos P."/>
            <person name="Lievens B."/>
            <person name="Willems K.A."/>
        </authorList>
    </citation>
    <scope>NUCLEOTIDE SEQUENCE [LARGE SCALE GENOMIC DNA]</scope>
    <source>
        <strain evidence="3 4">LMG 26042</strain>
    </source>
</reference>
<feature type="domain" description="Sensor histidine kinase NatK-like C-terminal" evidence="2">
    <location>
        <begin position="222"/>
        <end position="320"/>
    </location>
</feature>
<feature type="transmembrane region" description="Helical" evidence="1">
    <location>
        <begin position="12"/>
        <end position="28"/>
    </location>
</feature>
<name>A0A3G5FGV2_TETHA</name>
<dbReference type="Pfam" id="PF14501">
    <property type="entry name" value="HATPase_c_5"/>
    <property type="match status" value="1"/>
</dbReference>
<evidence type="ECO:0000313" key="3">
    <source>
        <dbReference type="EMBL" id="AYW49573.1"/>
    </source>
</evidence>
<evidence type="ECO:0000256" key="1">
    <source>
        <dbReference type="SAM" id="Phobius"/>
    </source>
</evidence>
<proteinExistence type="predicted"/>
<gene>
    <name evidence="3" type="ORF">C7H83_03255</name>
</gene>
<keyword evidence="1" id="KW-0472">Membrane</keyword>
<dbReference type="EMBL" id="CP027768">
    <property type="protein sequence ID" value="AYW49573.1"/>
    <property type="molecule type" value="Genomic_DNA"/>
</dbReference>
<feature type="transmembrane region" description="Helical" evidence="1">
    <location>
        <begin position="40"/>
        <end position="62"/>
    </location>
</feature>
<keyword evidence="1" id="KW-1133">Transmembrane helix</keyword>
<dbReference type="SUPFAM" id="SSF55874">
    <property type="entry name" value="ATPase domain of HSP90 chaperone/DNA topoisomerase II/histidine kinase"/>
    <property type="match status" value="1"/>
</dbReference>
<dbReference type="InterPro" id="IPR036890">
    <property type="entry name" value="HATPase_C_sf"/>
</dbReference>
<feature type="transmembrane region" description="Helical" evidence="1">
    <location>
        <begin position="74"/>
        <end position="98"/>
    </location>
</feature>
<dbReference type="PANTHER" id="PTHR40448">
    <property type="entry name" value="TWO-COMPONENT SENSOR HISTIDINE KINASE"/>
    <property type="match status" value="1"/>
</dbReference>
<evidence type="ECO:0000259" key="2">
    <source>
        <dbReference type="Pfam" id="PF14501"/>
    </source>
</evidence>